<evidence type="ECO:0000313" key="1">
    <source>
        <dbReference type="EMBL" id="CCK25690.1"/>
    </source>
</evidence>
<accession>K4QXV7</accession>
<organism evidence="1 2">
    <name type="scientific">Streptomyces davaonensis (strain DSM 101723 / JCM 4913 / KCC S-0913 / 768)</name>
    <dbReference type="NCBI Taxonomy" id="1214101"/>
    <lineage>
        <taxon>Bacteria</taxon>
        <taxon>Bacillati</taxon>
        <taxon>Actinomycetota</taxon>
        <taxon>Actinomycetes</taxon>
        <taxon>Kitasatosporales</taxon>
        <taxon>Streptomycetaceae</taxon>
        <taxon>Streptomyces</taxon>
    </lineage>
</organism>
<proteinExistence type="predicted"/>
<dbReference type="STRING" id="1214101.BN159_1311"/>
<dbReference type="KEGG" id="sdv:BN159_1311"/>
<gene>
    <name evidence="1" type="ORF">BN159_1311</name>
</gene>
<dbReference type="Proteomes" id="UP000008043">
    <property type="component" value="Chromosome"/>
</dbReference>
<dbReference type="AlphaFoldDB" id="K4QXV7"/>
<dbReference type="HOGENOM" id="CLU_3296939_0_0_11"/>
<reference evidence="1 2" key="1">
    <citation type="journal article" date="2012" name="J. Bacteriol.">
        <title>Genome sequence of the bacterium Streptomyces davawensis JCM 4913 and heterologous production of the unique antibiotic roseoflavin.</title>
        <authorList>
            <person name="Jankowitsch F."/>
            <person name="Schwarz J."/>
            <person name="Ruckert C."/>
            <person name="Gust B."/>
            <person name="Szczepanowski R."/>
            <person name="Blom J."/>
            <person name="Pelzer S."/>
            <person name="Kalinowski J."/>
            <person name="Mack M."/>
        </authorList>
    </citation>
    <scope>NUCLEOTIDE SEQUENCE [LARGE SCALE GENOMIC DNA]</scope>
    <source>
        <strain evidence="2">DSM 101723 / JCM 4913 / KCC S-0913 / 768</strain>
    </source>
</reference>
<keyword evidence="2" id="KW-1185">Reference proteome</keyword>
<name>K4QXV7_STRDJ</name>
<dbReference type="EMBL" id="HE971709">
    <property type="protein sequence ID" value="CCK25690.1"/>
    <property type="molecule type" value="Genomic_DNA"/>
</dbReference>
<protein>
    <submittedName>
        <fullName evidence="1">Uncharacterized protein</fullName>
    </submittedName>
</protein>
<sequence length="40" mass="4479">MGAVRPDTVSGLRWRTSVVTLTVWNFDASGEKRRENTLDG</sequence>
<evidence type="ECO:0000313" key="2">
    <source>
        <dbReference type="Proteomes" id="UP000008043"/>
    </source>
</evidence>